<sequence length="762" mass="84647">MDVRERYGQLIVALGNKSILLGGRHFMDKSVDDAQKRAADSEGDVFQKLGQIREALNGVKCRVNAVCARHGTNRWHSFTSFTHPLKGLPVWIASGVSVGEEEHSSSLSLLYTQAFCKFVQLVDVHPESLLPFRQCQTHRSPRSLHLCELPGAFLLALMHSLDPEQSRALQWHINGLNPHWEWASPPTTSSSCSNGVMDDVLLVANECAAAFGWSGAGDVLLDKEWDDAYLAYRFGIVVGQDEEENANNNKFDLVTADGGFDCANNPSGQELLMLPLIKHQIQIACKCLRRGGTLLLKTFTFFDRETVALIATLCAAFGEVRCTKPPSSKPGNSEVYLICLDFNRTNDVQPVHFDQSFLKRILEAARTLAGHQIGFIEFNLATFRRLSQDERTIICIEKCSAVERWGQRMLDKIRPAQRPQMAMELSLTPPSRWCSWHQIWHPKNVDKICRLTEQQQQRQQNGKIFEFPPLVFEPNCEEIFAWLQQHHSNTTDAAADDGINDNGWSAGAGIVFGRFDDPGQRGGTHRIRHSLFAHPDWLKQAQNVQDLCAEGQSLDGDNESTGKSIGQRRLSSKLEWLEFLIAQCELVSSTNASILELKLGRSEAILQTFGHDGCAKFSFSQANTPNVCAALCRFLAKLFTAFKTRATADHRWTLLKFVPLRFFDMPTTTAATTTTTTGAKDWDGHGNGGRRSLGEQIAEFNARSIALSSATLSSCATSEPSPPLLLPNDDLNNGRHTPPSSSKGEMQPNASKKTKFADSETS</sequence>
<dbReference type="WBParaSite" id="Gr19_v10_g12505.t1">
    <property type="protein sequence ID" value="Gr19_v10_g12505.t1"/>
    <property type="gene ID" value="Gr19_v10_g12505"/>
</dbReference>
<feature type="region of interest" description="Disordered" evidence="1">
    <location>
        <begin position="717"/>
        <end position="762"/>
    </location>
</feature>
<evidence type="ECO:0000256" key="1">
    <source>
        <dbReference type="SAM" id="MobiDB-lite"/>
    </source>
</evidence>
<dbReference type="Pfam" id="PF01728">
    <property type="entry name" value="FtsJ"/>
    <property type="match status" value="1"/>
</dbReference>
<feature type="compositionally biased region" description="Polar residues" evidence="1">
    <location>
        <begin position="734"/>
        <end position="751"/>
    </location>
</feature>
<evidence type="ECO:0000313" key="4">
    <source>
        <dbReference type="WBParaSite" id="Gr19_v10_g12505.t1"/>
    </source>
</evidence>
<feature type="domain" description="Ribosomal RNA methyltransferase FtsJ" evidence="2">
    <location>
        <begin position="231"/>
        <end position="342"/>
    </location>
</feature>
<name>A0A914GZ27_GLORO</name>
<accession>A0A914GZ27</accession>
<dbReference type="Gene3D" id="3.40.50.12760">
    <property type="match status" value="1"/>
</dbReference>
<dbReference type="PANTHER" id="PTHR16121">
    <property type="entry name" value="CAP-SPECIFIC MRNA (NUCLEOSIDE-2'-O-)-METHYLTRANSFERASE 1-RELATED"/>
    <property type="match status" value="1"/>
</dbReference>
<dbReference type="InterPro" id="IPR029063">
    <property type="entry name" value="SAM-dependent_MTases_sf"/>
</dbReference>
<dbReference type="GO" id="GO:0004483">
    <property type="term" value="F:methyltransferase cap1 activity"/>
    <property type="evidence" value="ECO:0007669"/>
    <property type="project" value="UniProtKB-ARBA"/>
</dbReference>
<dbReference type="SUPFAM" id="SSF53335">
    <property type="entry name" value="S-adenosyl-L-methionine-dependent methyltransferases"/>
    <property type="match status" value="1"/>
</dbReference>
<proteinExistence type="predicted"/>
<dbReference type="InterPro" id="IPR050851">
    <property type="entry name" value="mRNA_Cap_2O-Ribose_MeTrfase"/>
</dbReference>
<dbReference type="GO" id="GO:0005737">
    <property type="term" value="C:cytoplasm"/>
    <property type="evidence" value="ECO:0007669"/>
    <property type="project" value="TreeGrafter"/>
</dbReference>
<protein>
    <submittedName>
        <fullName evidence="4">Ribosomal RNA methyltransferase FtsJ domain-containing protein</fullName>
    </submittedName>
</protein>
<organism evidence="3 4">
    <name type="scientific">Globodera rostochiensis</name>
    <name type="common">Golden nematode worm</name>
    <name type="synonym">Heterodera rostochiensis</name>
    <dbReference type="NCBI Taxonomy" id="31243"/>
    <lineage>
        <taxon>Eukaryota</taxon>
        <taxon>Metazoa</taxon>
        <taxon>Ecdysozoa</taxon>
        <taxon>Nematoda</taxon>
        <taxon>Chromadorea</taxon>
        <taxon>Rhabditida</taxon>
        <taxon>Tylenchina</taxon>
        <taxon>Tylenchomorpha</taxon>
        <taxon>Tylenchoidea</taxon>
        <taxon>Heteroderidae</taxon>
        <taxon>Heteroderinae</taxon>
        <taxon>Globodera</taxon>
    </lineage>
</organism>
<dbReference type="PANTHER" id="PTHR16121:SF2">
    <property type="entry name" value="CAP-SPECIFIC MRNA (NUCLEOSIDE-2'-O-)-METHYLTRANSFERASE 2"/>
    <property type="match status" value="1"/>
</dbReference>
<dbReference type="GO" id="GO:0006370">
    <property type="term" value="P:7-methylguanosine mRNA capping"/>
    <property type="evidence" value="ECO:0007669"/>
    <property type="project" value="TreeGrafter"/>
</dbReference>
<dbReference type="GO" id="GO:0005634">
    <property type="term" value="C:nucleus"/>
    <property type="evidence" value="ECO:0007669"/>
    <property type="project" value="TreeGrafter"/>
</dbReference>
<dbReference type="AlphaFoldDB" id="A0A914GZ27"/>
<keyword evidence="3" id="KW-1185">Reference proteome</keyword>
<reference evidence="4" key="1">
    <citation type="submission" date="2022-11" db="UniProtKB">
        <authorList>
            <consortium name="WormBaseParasite"/>
        </authorList>
    </citation>
    <scope>IDENTIFICATION</scope>
</reference>
<dbReference type="Proteomes" id="UP000887572">
    <property type="component" value="Unplaced"/>
</dbReference>
<dbReference type="InterPro" id="IPR002877">
    <property type="entry name" value="RNA_MeTrfase_FtsJ_dom"/>
</dbReference>
<dbReference type="GO" id="GO:0032259">
    <property type="term" value="P:methylation"/>
    <property type="evidence" value="ECO:0007669"/>
    <property type="project" value="InterPro"/>
</dbReference>
<evidence type="ECO:0000259" key="2">
    <source>
        <dbReference type="Pfam" id="PF01728"/>
    </source>
</evidence>
<evidence type="ECO:0000313" key="3">
    <source>
        <dbReference type="Proteomes" id="UP000887572"/>
    </source>
</evidence>